<accession>A0ABN8HNA0</accession>
<keyword evidence="9" id="KW-0862">Zinc</keyword>
<evidence type="ECO:0000256" key="3">
    <source>
        <dbReference type="ARBA" id="ARBA00009119"/>
    </source>
</evidence>
<feature type="domain" description="SIAH-type" evidence="12">
    <location>
        <begin position="83"/>
        <end position="145"/>
    </location>
</feature>
<evidence type="ECO:0000256" key="2">
    <source>
        <dbReference type="ARBA" id="ARBA00004906"/>
    </source>
</evidence>
<evidence type="ECO:0000256" key="6">
    <source>
        <dbReference type="ARBA" id="ARBA00022723"/>
    </source>
</evidence>
<evidence type="ECO:0000313" key="14">
    <source>
        <dbReference type="Proteomes" id="UP000837857"/>
    </source>
</evidence>
<dbReference type="InterPro" id="IPR049548">
    <property type="entry name" value="Sina-like_RING"/>
</dbReference>
<evidence type="ECO:0000256" key="8">
    <source>
        <dbReference type="ARBA" id="ARBA00022786"/>
    </source>
</evidence>
<evidence type="ECO:0000313" key="13">
    <source>
        <dbReference type="EMBL" id="CAH2037746.1"/>
    </source>
</evidence>
<comment type="catalytic activity">
    <reaction evidence="1">
        <text>S-ubiquitinyl-[E2 ubiquitin-conjugating enzyme]-L-cysteine + [acceptor protein]-L-lysine = [E2 ubiquitin-conjugating enzyme]-L-cysteine + N(6)-ubiquitinyl-[acceptor protein]-L-lysine.</text>
        <dbReference type="EC" id="2.3.2.27"/>
    </reaction>
</comment>
<keyword evidence="5" id="KW-0808">Transferase</keyword>
<comment type="pathway">
    <text evidence="2">Protein modification; protein ubiquitination.</text>
</comment>
<dbReference type="SUPFAM" id="SSF57850">
    <property type="entry name" value="RING/U-box"/>
    <property type="match status" value="1"/>
</dbReference>
<dbReference type="PROSITE" id="PS50089">
    <property type="entry name" value="ZF_RING_2"/>
    <property type="match status" value="1"/>
</dbReference>
<dbReference type="PANTHER" id="PTHR45877">
    <property type="entry name" value="E3 UBIQUITIN-PROTEIN LIGASE SIAH2"/>
    <property type="match status" value="1"/>
</dbReference>
<dbReference type="SUPFAM" id="SSF49599">
    <property type="entry name" value="TRAF domain-like"/>
    <property type="match status" value="1"/>
</dbReference>
<dbReference type="EMBL" id="OW152822">
    <property type="protein sequence ID" value="CAH2037746.1"/>
    <property type="molecule type" value="Genomic_DNA"/>
</dbReference>
<dbReference type="InterPro" id="IPR013010">
    <property type="entry name" value="Znf_SIAH"/>
</dbReference>
<keyword evidence="7 10" id="KW-0863">Zinc-finger</keyword>
<keyword evidence="8" id="KW-0833">Ubl conjugation pathway</keyword>
<sequence>MAKFCTSGKMAKARAGNKLTAISLELQECPVCMEAMSAPIFLCQSGHSLCHSCTKVLCPPNCPICREPMTQMRNWKLEEIIAKANVPCPNKLHGCKYVMPSQNMENHLKECIFRVMVCPLGAVFGKCSWTGNLKEMMDHFKERHPQHCNINPDTEVEYKNISIEEDER</sequence>
<proteinExistence type="inferred from homology"/>
<dbReference type="InterPro" id="IPR013083">
    <property type="entry name" value="Znf_RING/FYVE/PHD"/>
</dbReference>
<dbReference type="Gene3D" id="3.30.40.10">
    <property type="entry name" value="Zinc/RING finger domain, C3HC4 (zinc finger)"/>
    <property type="match status" value="2"/>
</dbReference>
<keyword evidence="6" id="KW-0479">Metal-binding</keyword>
<feature type="domain" description="RING-type" evidence="11">
    <location>
        <begin position="29"/>
        <end position="66"/>
    </location>
</feature>
<name>A0ABN8HNA0_9NEOP</name>
<evidence type="ECO:0000256" key="1">
    <source>
        <dbReference type="ARBA" id="ARBA00000900"/>
    </source>
</evidence>
<reference evidence="13" key="1">
    <citation type="submission" date="2022-03" db="EMBL/GenBank/DDBJ databases">
        <authorList>
            <person name="Martin H S."/>
        </authorList>
    </citation>
    <scope>NUCLEOTIDE SEQUENCE</scope>
</reference>
<comment type="similarity">
    <text evidence="3">Belongs to the SINA (Seven in absentia) family.</text>
</comment>
<dbReference type="Pfam" id="PF21362">
    <property type="entry name" value="Sina_RING"/>
    <property type="match status" value="1"/>
</dbReference>
<evidence type="ECO:0000256" key="4">
    <source>
        <dbReference type="ARBA" id="ARBA00012483"/>
    </source>
</evidence>
<dbReference type="EC" id="2.3.2.27" evidence="4"/>
<evidence type="ECO:0000259" key="12">
    <source>
        <dbReference type="PROSITE" id="PS51081"/>
    </source>
</evidence>
<evidence type="ECO:0000259" key="11">
    <source>
        <dbReference type="PROSITE" id="PS50089"/>
    </source>
</evidence>
<evidence type="ECO:0000256" key="5">
    <source>
        <dbReference type="ARBA" id="ARBA00022679"/>
    </source>
</evidence>
<organism evidence="13 14">
    <name type="scientific">Iphiclides podalirius</name>
    <name type="common">scarce swallowtail</name>
    <dbReference type="NCBI Taxonomy" id="110791"/>
    <lineage>
        <taxon>Eukaryota</taxon>
        <taxon>Metazoa</taxon>
        <taxon>Ecdysozoa</taxon>
        <taxon>Arthropoda</taxon>
        <taxon>Hexapoda</taxon>
        <taxon>Insecta</taxon>
        <taxon>Pterygota</taxon>
        <taxon>Neoptera</taxon>
        <taxon>Endopterygota</taxon>
        <taxon>Lepidoptera</taxon>
        <taxon>Glossata</taxon>
        <taxon>Ditrysia</taxon>
        <taxon>Papilionoidea</taxon>
        <taxon>Papilionidae</taxon>
        <taxon>Papilioninae</taxon>
        <taxon>Iphiclides</taxon>
    </lineage>
</organism>
<keyword evidence="14" id="KW-1185">Reference proteome</keyword>
<evidence type="ECO:0000256" key="10">
    <source>
        <dbReference type="PROSITE-ProRule" id="PRU00455"/>
    </source>
</evidence>
<dbReference type="PROSITE" id="PS51081">
    <property type="entry name" value="ZF_SIAH"/>
    <property type="match status" value="1"/>
</dbReference>
<dbReference type="InterPro" id="IPR001841">
    <property type="entry name" value="Znf_RING"/>
</dbReference>
<dbReference type="InterPro" id="IPR004162">
    <property type="entry name" value="SINA-like_animal"/>
</dbReference>
<evidence type="ECO:0000256" key="9">
    <source>
        <dbReference type="ARBA" id="ARBA00022833"/>
    </source>
</evidence>
<protein>
    <recommendedName>
        <fullName evidence="4">RING-type E3 ubiquitin transferase</fullName>
        <ecNumber evidence="4">2.3.2.27</ecNumber>
    </recommendedName>
</protein>
<feature type="non-terminal residue" evidence="13">
    <location>
        <position position="168"/>
    </location>
</feature>
<dbReference type="Proteomes" id="UP000837857">
    <property type="component" value="Chromosome 10"/>
</dbReference>
<evidence type="ECO:0000256" key="7">
    <source>
        <dbReference type="ARBA" id="ARBA00022771"/>
    </source>
</evidence>
<gene>
    <name evidence="13" type="ORF">IPOD504_LOCUS1301</name>
</gene>
<dbReference type="Pfam" id="PF21361">
    <property type="entry name" value="Sina_ZnF"/>
    <property type="match status" value="1"/>
</dbReference>
<dbReference type="PANTHER" id="PTHR45877:SF3">
    <property type="entry name" value="E3 UBIQUITIN-PROTEIN LIGASE"/>
    <property type="match status" value="1"/>
</dbReference>